<keyword evidence="4" id="KW-0138">CF(0)</keyword>
<evidence type="ECO:0000256" key="8">
    <source>
        <dbReference type="ARBA" id="ARBA00023128"/>
    </source>
</evidence>
<evidence type="ECO:0000256" key="3">
    <source>
        <dbReference type="ARBA" id="ARBA00022448"/>
    </source>
</evidence>
<evidence type="ECO:0000256" key="9">
    <source>
        <dbReference type="ARBA" id="ARBA00023136"/>
    </source>
</evidence>
<proteinExistence type="inferred from homology"/>
<keyword evidence="6 10" id="KW-0999">Mitochondrion inner membrane</keyword>
<evidence type="ECO:0000256" key="2">
    <source>
        <dbReference type="ARBA" id="ARBA00006842"/>
    </source>
</evidence>
<feature type="compositionally biased region" description="Basic and acidic residues" evidence="12">
    <location>
        <begin position="143"/>
        <end position="174"/>
    </location>
</feature>
<evidence type="ECO:0000256" key="12">
    <source>
        <dbReference type="SAM" id="MobiDB-lite"/>
    </source>
</evidence>
<dbReference type="GO" id="GO:0045259">
    <property type="term" value="C:proton-transporting ATP synthase complex"/>
    <property type="evidence" value="ECO:0007669"/>
    <property type="project" value="UniProtKB-KW"/>
</dbReference>
<evidence type="ECO:0000256" key="7">
    <source>
        <dbReference type="ARBA" id="ARBA00023065"/>
    </source>
</evidence>
<comment type="similarity">
    <text evidence="2 10">Belongs to the ATPase d subunit family.</text>
</comment>
<keyword evidence="3 10" id="KW-0813">Transport</keyword>
<dbReference type="GO" id="GO:0015986">
    <property type="term" value="P:proton motive force-driven ATP synthesis"/>
    <property type="evidence" value="ECO:0007669"/>
    <property type="project" value="UniProtKB-UniRule"/>
</dbReference>
<keyword evidence="5 10" id="KW-0375">Hydrogen ion transport</keyword>
<sequence>MSRKALKAINWSAITERIPSSEKAALTAFKSKSDRYLQRMMTYPEDLPKIDWTYYKKTIVTPGLVDKFYKEYEAISVPYPTDKYTEAIDAEQKEIANKIQSFIQEVNSQIAELQQNLDQIKNMIPFSEMTMEDYSDIQPEGTLRPDKEPTTWPHTEDSQEKFGEKDDPKDKDNH</sequence>
<comment type="subcellular location">
    <subcellularLocation>
        <location evidence="1 10">Mitochondrion inner membrane</location>
    </subcellularLocation>
</comment>
<evidence type="ECO:0000256" key="11">
    <source>
        <dbReference type="SAM" id="Coils"/>
    </source>
</evidence>
<evidence type="ECO:0000313" key="13">
    <source>
        <dbReference type="EMBL" id="PBC33160.1"/>
    </source>
</evidence>
<dbReference type="GO" id="GO:0015078">
    <property type="term" value="F:proton transmembrane transporter activity"/>
    <property type="evidence" value="ECO:0007669"/>
    <property type="project" value="InterPro"/>
</dbReference>
<evidence type="ECO:0000256" key="5">
    <source>
        <dbReference type="ARBA" id="ARBA00022781"/>
    </source>
</evidence>
<dbReference type="Gene3D" id="6.10.280.70">
    <property type="match status" value="1"/>
</dbReference>
<accession>A0A2A3EN83</accession>
<dbReference type="Proteomes" id="UP000242457">
    <property type="component" value="Unassembled WGS sequence"/>
</dbReference>
<keyword evidence="7 10" id="KW-0406">Ion transport</keyword>
<dbReference type="GO" id="GO:0005743">
    <property type="term" value="C:mitochondrial inner membrane"/>
    <property type="evidence" value="ECO:0007669"/>
    <property type="project" value="UniProtKB-SubCell"/>
</dbReference>
<organism evidence="13 14">
    <name type="scientific">Apis cerana cerana</name>
    <name type="common">Oriental honeybee</name>
    <dbReference type="NCBI Taxonomy" id="94128"/>
    <lineage>
        <taxon>Eukaryota</taxon>
        <taxon>Metazoa</taxon>
        <taxon>Ecdysozoa</taxon>
        <taxon>Arthropoda</taxon>
        <taxon>Hexapoda</taxon>
        <taxon>Insecta</taxon>
        <taxon>Pterygota</taxon>
        <taxon>Neoptera</taxon>
        <taxon>Endopterygota</taxon>
        <taxon>Hymenoptera</taxon>
        <taxon>Apocrita</taxon>
        <taxon>Aculeata</taxon>
        <taxon>Apoidea</taxon>
        <taxon>Anthophila</taxon>
        <taxon>Apidae</taxon>
        <taxon>Apis</taxon>
    </lineage>
</organism>
<keyword evidence="14" id="KW-1185">Reference proteome</keyword>
<name>A0A2A3EN83_APICC</name>
<evidence type="ECO:0000256" key="6">
    <source>
        <dbReference type="ARBA" id="ARBA00022792"/>
    </source>
</evidence>
<evidence type="ECO:0000256" key="4">
    <source>
        <dbReference type="ARBA" id="ARBA00022547"/>
    </source>
</evidence>
<gene>
    <name evidence="13" type="ORF">APICC_03204</name>
</gene>
<dbReference type="SUPFAM" id="SSF161065">
    <property type="entry name" value="ATP synthase D chain-like"/>
    <property type="match status" value="1"/>
</dbReference>
<feature type="coiled-coil region" evidence="11">
    <location>
        <begin position="96"/>
        <end position="123"/>
    </location>
</feature>
<dbReference type="EMBL" id="KZ288204">
    <property type="protein sequence ID" value="PBC33160.1"/>
    <property type="molecule type" value="Genomic_DNA"/>
</dbReference>
<dbReference type="PIRSF" id="PIRSF005514">
    <property type="entry name" value="ATPase_F0_D_mt"/>
    <property type="match status" value="1"/>
</dbReference>
<keyword evidence="8 10" id="KW-0496">Mitochondrion</keyword>
<dbReference type="Pfam" id="PF05873">
    <property type="entry name" value="Mt_ATP-synt_D"/>
    <property type="match status" value="1"/>
</dbReference>
<dbReference type="STRING" id="94128.A0A2A3EN83"/>
<dbReference type="AlphaFoldDB" id="A0A2A3EN83"/>
<keyword evidence="9 10" id="KW-0472">Membrane</keyword>
<reference evidence="13 14" key="1">
    <citation type="submission" date="2014-07" db="EMBL/GenBank/DDBJ databases">
        <title>Genomic and transcriptomic analysis on Apis cerana provide comprehensive insights into honey bee biology.</title>
        <authorList>
            <person name="Diao Q."/>
            <person name="Sun L."/>
            <person name="Zheng H."/>
            <person name="Zheng H."/>
            <person name="Xu S."/>
            <person name="Wang S."/>
            <person name="Zeng Z."/>
            <person name="Hu F."/>
            <person name="Su S."/>
            <person name="Wu J."/>
        </authorList>
    </citation>
    <scope>NUCLEOTIDE SEQUENCE [LARGE SCALE GENOMIC DNA]</scope>
    <source>
        <tissue evidence="13">Pupae without intestine</tissue>
    </source>
</reference>
<keyword evidence="11" id="KW-0175">Coiled coil</keyword>
<dbReference type="PANTHER" id="PTHR12700">
    <property type="entry name" value="ATP SYNTHASE SUBUNIT D, MITOCHONDRIAL"/>
    <property type="match status" value="1"/>
</dbReference>
<dbReference type="InterPro" id="IPR036228">
    <property type="entry name" value="ATP_synth_F0_dsu_sf_mt"/>
</dbReference>
<protein>
    <recommendedName>
        <fullName evidence="10">ATP synthase subunit d, mitochondrial</fullName>
    </recommendedName>
</protein>
<evidence type="ECO:0000313" key="14">
    <source>
        <dbReference type="Proteomes" id="UP000242457"/>
    </source>
</evidence>
<evidence type="ECO:0000256" key="1">
    <source>
        <dbReference type="ARBA" id="ARBA00004273"/>
    </source>
</evidence>
<comment type="function">
    <text evidence="10">Mitochondrial membrane ATP synthase (F(1)F(0) ATP synthase or Complex V) produces ATP from ADP in the presence of a proton gradient across the membrane which is generated by electron transport complexes of the respiratory chain. F-type ATPases consist of two structural domains, F(1) - containing the extramembraneous catalytic core, and F(0) - containing the membrane proton channel, linked together by a central stalk and a peripheral stalk. During catalysis, ATP synthesis in the catalytic domain of F(1) is coupled via a rotary mechanism of the central stalk subunits to proton translocation.</text>
</comment>
<dbReference type="OrthoDB" id="35799at2759"/>
<feature type="region of interest" description="Disordered" evidence="12">
    <location>
        <begin position="133"/>
        <end position="174"/>
    </location>
</feature>
<dbReference type="InterPro" id="IPR008689">
    <property type="entry name" value="ATP_synth_F0_dsu_mt"/>
</dbReference>
<evidence type="ECO:0000256" key="10">
    <source>
        <dbReference type="PIRNR" id="PIRNR005514"/>
    </source>
</evidence>